<dbReference type="InterPro" id="IPR050747">
    <property type="entry name" value="Mitochondrial_chaperone_BCS1"/>
</dbReference>
<evidence type="ECO:0000313" key="5">
    <source>
        <dbReference type="Proteomes" id="UP000593571"/>
    </source>
</evidence>
<sequence>MTTNHVDRLDPALIRPGRVDLKEYVGYCSHWQLTQMFQRFYPGQAPSLAEAFAKHVLQVTTQISPAQVQGYFMLYKNDPEGAIHNAESLKR</sequence>
<evidence type="ECO:0000259" key="3">
    <source>
        <dbReference type="Pfam" id="PF25426"/>
    </source>
</evidence>
<reference evidence="4 5" key="1">
    <citation type="journal article" date="2020" name="Nature">
        <title>Six reference-quality genomes reveal evolution of bat adaptations.</title>
        <authorList>
            <person name="Jebb D."/>
            <person name="Huang Z."/>
            <person name="Pippel M."/>
            <person name="Hughes G.M."/>
            <person name="Lavrichenko K."/>
            <person name="Devanna P."/>
            <person name="Winkler S."/>
            <person name="Jermiin L.S."/>
            <person name="Skirmuntt E.C."/>
            <person name="Katzourakis A."/>
            <person name="Burkitt-Gray L."/>
            <person name="Ray D.A."/>
            <person name="Sullivan K.A.M."/>
            <person name="Roscito J.G."/>
            <person name="Kirilenko B.M."/>
            <person name="Davalos L.M."/>
            <person name="Corthals A.P."/>
            <person name="Power M.L."/>
            <person name="Jones G."/>
            <person name="Ransome R.D."/>
            <person name="Dechmann D.K.N."/>
            <person name="Locatelli A.G."/>
            <person name="Puechmaille S.J."/>
            <person name="Fedrigo O."/>
            <person name="Jarvis E.D."/>
            <person name="Hiller M."/>
            <person name="Vernes S.C."/>
            <person name="Myers E.W."/>
            <person name="Teeling E.C."/>
        </authorList>
    </citation>
    <scope>NUCLEOTIDE SEQUENCE [LARGE SCALE GENOMIC DNA]</scope>
    <source>
        <strain evidence="4">MRouAeg1</strain>
        <tissue evidence="4">Muscle</tissue>
    </source>
</reference>
<feature type="domain" description="Mitochondrial chaperone BCS1-like ATPase lid" evidence="3">
    <location>
        <begin position="30"/>
        <end position="87"/>
    </location>
</feature>
<accession>A0A7J8JBJ0</accession>
<keyword evidence="1" id="KW-0547">Nucleotide-binding</keyword>
<dbReference type="Gene3D" id="1.10.8.60">
    <property type="match status" value="1"/>
</dbReference>
<dbReference type="Gene3D" id="3.40.50.300">
    <property type="entry name" value="P-loop containing nucleotide triphosphate hydrolases"/>
    <property type="match status" value="1"/>
</dbReference>
<proteinExistence type="predicted"/>
<dbReference type="Proteomes" id="UP000593571">
    <property type="component" value="Unassembled WGS sequence"/>
</dbReference>
<evidence type="ECO:0000313" key="4">
    <source>
        <dbReference type="EMBL" id="KAF6493769.1"/>
    </source>
</evidence>
<gene>
    <name evidence="4" type="ORF">HJG63_001429</name>
</gene>
<keyword evidence="5" id="KW-1185">Reference proteome</keyword>
<dbReference type="Pfam" id="PF25426">
    <property type="entry name" value="AAA_lid_BCS1"/>
    <property type="match status" value="1"/>
</dbReference>
<dbReference type="GO" id="GO:0005524">
    <property type="term" value="F:ATP binding"/>
    <property type="evidence" value="ECO:0007669"/>
    <property type="project" value="UniProtKB-KW"/>
</dbReference>
<dbReference type="SUPFAM" id="SSF52540">
    <property type="entry name" value="P-loop containing nucleoside triphosphate hydrolases"/>
    <property type="match status" value="1"/>
</dbReference>
<dbReference type="EMBL" id="JACASE010000002">
    <property type="protein sequence ID" value="KAF6493769.1"/>
    <property type="molecule type" value="Genomic_DNA"/>
</dbReference>
<comment type="caution">
    <text evidence="4">The sequence shown here is derived from an EMBL/GenBank/DDBJ whole genome shotgun (WGS) entry which is preliminary data.</text>
</comment>
<protein>
    <submittedName>
        <fullName evidence="4">BCS1-like protein, ubiquinol-cytochrome c reductase complex chaperone</fullName>
    </submittedName>
</protein>
<organism evidence="4 5">
    <name type="scientific">Rousettus aegyptiacus</name>
    <name type="common">Egyptian fruit bat</name>
    <name type="synonym">Pteropus aegyptiacus</name>
    <dbReference type="NCBI Taxonomy" id="9407"/>
    <lineage>
        <taxon>Eukaryota</taxon>
        <taxon>Metazoa</taxon>
        <taxon>Chordata</taxon>
        <taxon>Craniata</taxon>
        <taxon>Vertebrata</taxon>
        <taxon>Euteleostomi</taxon>
        <taxon>Mammalia</taxon>
        <taxon>Eutheria</taxon>
        <taxon>Laurasiatheria</taxon>
        <taxon>Chiroptera</taxon>
        <taxon>Yinpterochiroptera</taxon>
        <taxon>Pteropodoidea</taxon>
        <taxon>Pteropodidae</taxon>
        <taxon>Rousettinae</taxon>
        <taxon>Rousettus</taxon>
    </lineage>
</organism>
<dbReference type="PANTHER" id="PTHR23070">
    <property type="entry name" value="BCS1 AAA-TYPE ATPASE"/>
    <property type="match status" value="1"/>
</dbReference>
<evidence type="ECO:0000256" key="1">
    <source>
        <dbReference type="ARBA" id="ARBA00022741"/>
    </source>
</evidence>
<dbReference type="InterPro" id="IPR027417">
    <property type="entry name" value="P-loop_NTPase"/>
</dbReference>
<keyword evidence="2" id="KW-0067">ATP-binding</keyword>
<dbReference type="InterPro" id="IPR057495">
    <property type="entry name" value="AAA_lid_BCS1"/>
</dbReference>
<name>A0A7J8JBJ0_ROUAE</name>
<evidence type="ECO:0000256" key="2">
    <source>
        <dbReference type="ARBA" id="ARBA00022840"/>
    </source>
</evidence>
<dbReference type="AlphaFoldDB" id="A0A7J8JBJ0"/>